<dbReference type="SUPFAM" id="SSF55729">
    <property type="entry name" value="Acyl-CoA N-acyltransferases (Nat)"/>
    <property type="match status" value="1"/>
</dbReference>
<gene>
    <name evidence="2" type="ORF">SAMN00790413_05114</name>
</gene>
<dbReference type="Pfam" id="PF00583">
    <property type="entry name" value="Acetyltransf_1"/>
    <property type="match status" value="1"/>
</dbReference>
<dbReference type="EMBL" id="FWWU01000007">
    <property type="protein sequence ID" value="SMB84401.1"/>
    <property type="molecule type" value="Genomic_DNA"/>
</dbReference>
<evidence type="ECO:0000313" key="2">
    <source>
        <dbReference type="EMBL" id="SMB84401.1"/>
    </source>
</evidence>
<dbReference type="InterPro" id="IPR016181">
    <property type="entry name" value="Acyl_CoA_acyltransferase"/>
</dbReference>
<dbReference type="GO" id="GO:0016747">
    <property type="term" value="F:acyltransferase activity, transferring groups other than amino-acyl groups"/>
    <property type="evidence" value="ECO:0007669"/>
    <property type="project" value="InterPro"/>
</dbReference>
<accession>A0A1W1UUB5</accession>
<dbReference type="InterPro" id="IPR000182">
    <property type="entry name" value="GNAT_dom"/>
</dbReference>
<evidence type="ECO:0000259" key="1">
    <source>
        <dbReference type="PROSITE" id="PS51186"/>
    </source>
</evidence>
<dbReference type="CDD" id="cd04301">
    <property type="entry name" value="NAT_SF"/>
    <property type="match status" value="1"/>
</dbReference>
<dbReference type="Proteomes" id="UP000192582">
    <property type="component" value="Unassembled WGS sequence"/>
</dbReference>
<sequence length="141" mass="15759">MTNITARPTTLADAPFIAHIYTQGIEDRGSTFETRPRTAEDILSWFDGQHPIVVVERDEQVIAFASTSTYRPRDCYAGIAEFSVYVQREIRGTGAGKAAVDALIPAARAAGYWKRALTRLSRERRQPPPARLTWLSGSRHL</sequence>
<proteinExistence type="predicted"/>
<evidence type="ECO:0000313" key="3">
    <source>
        <dbReference type="Proteomes" id="UP000192582"/>
    </source>
</evidence>
<keyword evidence="2" id="KW-0808">Transferase</keyword>
<keyword evidence="3" id="KW-1185">Reference proteome</keyword>
<organism evidence="2 3">
    <name type="scientific">Deinococcus hopiensis KR-140</name>
    <dbReference type="NCBI Taxonomy" id="695939"/>
    <lineage>
        <taxon>Bacteria</taxon>
        <taxon>Thermotogati</taxon>
        <taxon>Deinococcota</taxon>
        <taxon>Deinococci</taxon>
        <taxon>Deinococcales</taxon>
        <taxon>Deinococcaceae</taxon>
        <taxon>Deinococcus</taxon>
    </lineage>
</organism>
<protein>
    <submittedName>
        <fullName evidence="2">Phosphinothricin acetyltransferase</fullName>
    </submittedName>
</protein>
<name>A0A1W1UUB5_9DEIO</name>
<feature type="domain" description="N-acetyltransferase" evidence="1">
    <location>
        <begin position="4"/>
        <end position="141"/>
    </location>
</feature>
<dbReference type="AlphaFoldDB" id="A0A1W1UUB5"/>
<reference evidence="2 3" key="1">
    <citation type="submission" date="2017-04" db="EMBL/GenBank/DDBJ databases">
        <authorList>
            <person name="Afonso C.L."/>
            <person name="Miller P.J."/>
            <person name="Scott M.A."/>
            <person name="Spackman E."/>
            <person name="Goraichik I."/>
            <person name="Dimitrov K.M."/>
            <person name="Suarez D.L."/>
            <person name="Swayne D.E."/>
        </authorList>
    </citation>
    <scope>NUCLEOTIDE SEQUENCE [LARGE SCALE GENOMIC DNA]</scope>
    <source>
        <strain evidence="2 3">KR-140</strain>
    </source>
</reference>
<dbReference type="Gene3D" id="3.40.630.30">
    <property type="match status" value="1"/>
</dbReference>
<dbReference type="PROSITE" id="PS51186">
    <property type="entry name" value="GNAT"/>
    <property type="match status" value="1"/>
</dbReference>
<dbReference type="STRING" id="695939.SAMN00790413_05114"/>